<evidence type="ECO:0000256" key="2">
    <source>
        <dbReference type="ARBA" id="ARBA00023186"/>
    </source>
</evidence>
<keyword evidence="2" id="KW-0143">Chaperone</keyword>
<dbReference type="STRING" id="33114.A0A2G2XB27"/>
<dbReference type="InterPro" id="IPR001844">
    <property type="entry name" value="Cpn60/GroEL"/>
</dbReference>
<protein>
    <submittedName>
        <fullName evidence="3">Uncharacterized protein</fullName>
    </submittedName>
</protein>
<accession>A0A2G2XB27</accession>
<dbReference type="GO" id="GO:0140662">
    <property type="term" value="F:ATP-dependent protein folding chaperone"/>
    <property type="evidence" value="ECO:0007669"/>
    <property type="project" value="InterPro"/>
</dbReference>
<dbReference type="OrthoDB" id="1735925at2759"/>
<evidence type="ECO:0000313" key="3">
    <source>
        <dbReference type="EMBL" id="PHT54680.1"/>
    </source>
</evidence>
<evidence type="ECO:0000256" key="1">
    <source>
        <dbReference type="ARBA" id="ARBA00006607"/>
    </source>
</evidence>
<organism evidence="3 4">
    <name type="scientific">Capsicum baccatum</name>
    <name type="common">Peruvian pepper</name>
    <dbReference type="NCBI Taxonomy" id="33114"/>
    <lineage>
        <taxon>Eukaryota</taxon>
        <taxon>Viridiplantae</taxon>
        <taxon>Streptophyta</taxon>
        <taxon>Embryophyta</taxon>
        <taxon>Tracheophyta</taxon>
        <taxon>Spermatophyta</taxon>
        <taxon>Magnoliopsida</taxon>
        <taxon>eudicotyledons</taxon>
        <taxon>Gunneridae</taxon>
        <taxon>Pentapetalae</taxon>
        <taxon>asterids</taxon>
        <taxon>lamiids</taxon>
        <taxon>Solanales</taxon>
        <taxon>Solanaceae</taxon>
        <taxon>Solanoideae</taxon>
        <taxon>Capsiceae</taxon>
        <taxon>Capsicum</taxon>
    </lineage>
</organism>
<dbReference type="InterPro" id="IPR027409">
    <property type="entry name" value="GroEL-like_apical_dom_sf"/>
</dbReference>
<dbReference type="Proteomes" id="UP000224567">
    <property type="component" value="Unassembled WGS sequence"/>
</dbReference>
<sequence>MSFFDCLFKKISNVIVVVRALELALKIEHGVVGITLTLSIQRQNPLLIMAEDVDSEALATLILNKICAGIKVTISKDDTVILDGAGQKKSIEERCE</sequence>
<name>A0A2G2XB27_CAPBA</name>
<dbReference type="EMBL" id="MLFT02000002">
    <property type="protein sequence ID" value="PHT54680.1"/>
    <property type="molecule type" value="Genomic_DNA"/>
</dbReference>
<reference evidence="3 4" key="1">
    <citation type="journal article" date="2017" name="Genome Biol.">
        <title>New reference genome sequences of hot pepper reveal the massive evolution of plant disease-resistance genes by retroduplication.</title>
        <authorList>
            <person name="Kim S."/>
            <person name="Park J."/>
            <person name="Yeom S.I."/>
            <person name="Kim Y.M."/>
            <person name="Seo E."/>
            <person name="Kim K.T."/>
            <person name="Kim M.S."/>
            <person name="Lee J.M."/>
            <person name="Cheong K."/>
            <person name="Shin H.S."/>
            <person name="Kim S.B."/>
            <person name="Han K."/>
            <person name="Lee J."/>
            <person name="Park M."/>
            <person name="Lee H.A."/>
            <person name="Lee H.Y."/>
            <person name="Lee Y."/>
            <person name="Oh S."/>
            <person name="Lee J.H."/>
            <person name="Choi E."/>
            <person name="Choi E."/>
            <person name="Lee S.E."/>
            <person name="Jeon J."/>
            <person name="Kim H."/>
            <person name="Choi G."/>
            <person name="Song H."/>
            <person name="Lee J."/>
            <person name="Lee S.C."/>
            <person name="Kwon J.K."/>
            <person name="Lee H.Y."/>
            <person name="Koo N."/>
            <person name="Hong Y."/>
            <person name="Kim R.W."/>
            <person name="Kang W.H."/>
            <person name="Huh J.H."/>
            <person name="Kang B.C."/>
            <person name="Yang T.J."/>
            <person name="Lee Y.H."/>
            <person name="Bennetzen J.L."/>
            <person name="Choi D."/>
        </authorList>
    </citation>
    <scope>NUCLEOTIDE SEQUENCE [LARGE SCALE GENOMIC DNA]</scope>
    <source>
        <strain evidence="4">cv. PBC81</strain>
    </source>
</reference>
<dbReference type="AlphaFoldDB" id="A0A2G2XB27"/>
<keyword evidence="4" id="KW-1185">Reference proteome</keyword>
<gene>
    <name evidence="3" type="ORF">CQW23_03166</name>
</gene>
<dbReference type="PANTHER" id="PTHR45633">
    <property type="entry name" value="60 KDA HEAT SHOCK PROTEIN, MITOCHONDRIAL"/>
    <property type="match status" value="1"/>
</dbReference>
<reference evidence="4" key="2">
    <citation type="journal article" date="2017" name="J. Anim. Genet.">
        <title>Multiple reference genome sequences of hot pepper reveal the massive evolution of plant disease resistance genes by retroduplication.</title>
        <authorList>
            <person name="Kim S."/>
            <person name="Park J."/>
            <person name="Yeom S.-I."/>
            <person name="Kim Y.-M."/>
            <person name="Seo E."/>
            <person name="Kim K.-T."/>
            <person name="Kim M.-S."/>
            <person name="Lee J.M."/>
            <person name="Cheong K."/>
            <person name="Shin H.-S."/>
            <person name="Kim S.-B."/>
            <person name="Han K."/>
            <person name="Lee J."/>
            <person name="Park M."/>
            <person name="Lee H.-A."/>
            <person name="Lee H.-Y."/>
            <person name="Lee Y."/>
            <person name="Oh S."/>
            <person name="Lee J.H."/>
            <person name="Choi E."/>
            <person name="Choi E."/>
            <person name="Lee S.E."/>
            <person name="Jeon J."/>
            <person name="Kim H."/>
            <person name="Choi G."/>
            <person name="Song H."/>
            <person name="Lee J."/>
            <person name="Lee S.-C."/>
            <person name="Kwon J.-K."/>
            <person name="Lee H.-Y."/>
            <person name="Koo N."/>
            <person name="Hong Y."/>
            <person name="Kim R.W."/>
            <person name="Kang W.-H."/>
            <person name="Huh J.H."/>
            <person name="Kang B.-C."/>
            <person name="Yang T.-J."/>
            <person name="Lee Y.-H."/>
            <person name="Bennetzen J.L."/>
            <person name="Choi D."/>
        </authorList>
    </citation>
    <scope>NUCLEOTIDE SEQUENCE [LARGE SCALE GENOMIC DNA]</scope>
    <source>
        <strain evidence="4">cv. PBC81</strain>
    </source>
</reference>
<comment type="similarity">
    <text evidence="1">Belongs to the chaperonin (HSP60) family.</text>
</comment>
<comment type="caution">
    <text evidence="3">The sequence shown here is derived from an EMBL/GenBank/DDBJ whole genome shotgun (WGS) entry which is preliminary data.</text>
</comment>
<dbReference type="SUPFAM" id="SSF52029">
    <property type="entry name" value="GroEL apical domain-like"/>
    <property type="match status" value="1"/>
</dbReference>
<dbReference type="Gene3D" id="3.50.7.10">
    <property type="entry name" value="GroEL"/>
    <property type="match status" value="1"/>
</dbReference>
<dbReference type="GO" id="GO:0042026">
    <property type="term" value="P:protein refolding"/>
    <property type="evidence" value="ECO:0007669"/>
    <property type="project" value="InterPro"/>
</dbReference>
<evidence type="ECO:0000313" key="4">
    <source>
        <dbReference type="Proteomes" id="UP000224567"/>
    </source>
</evidence>
<proteinExistence type="inferred from homology"/>